<evidence type="ECO:0000259" key="1">
    <source>
        <dbReference type="Pfam" id="PF02141"/>
    </source>
</evidence>
<dbReference type="Gene3D" id="3.40.50.11500">
    <property type="match status" value="1"/>
</dbReference>
<evidence type="ECO:0000313" key="3">
    <source>
        <dbReference type="Proteomes" id="UP000649617"/>
    </source>
</evidence>
<dbReference type="AlphaFoldDB" id="A0A812WY53"/>
<accession>A0A812WY53</accession>
<feature type="non-terminal residue" evidence="2">
    <location>
        <position position="1"/>
    </location>
</feature>
<comment type="caution">
    <text evidence="2">The sequence shown here is derived from an EMBL/GenBank/DDBJ whole genome shotgun (WGS) entry which is preliminary data.</text>
</comment>
<evidence type="ECO:0000313" key="2">
    <source>
        <dbReference type="EMBL" id="CAE7704903.1"/>
    </source>
</evidence>
<dbReference type="Proteomes" id="UP000649617">
    <property type="component" value="Unassembled WGS sequence"/>
</dbReference>
<dbReference type="InterPro" id="IPR043153">
    <property type="entry name" value="DENN_C"/>
</dbReference>
<gene>
    <name evidence="2" type="primary">dennd5b</name>
    <name evidence="2" type="ORF">SPIL2461_LOCUS19881</name>
</gene>
<dbReference type="EMBL" id="CAJNIZ010044915">
    <property type="protein sequence ID" value="CAE7704903.1"/>
    <property type="molecule type" value="Genomic_DNA"/>
</dbReference>
<proteinExistence type="predicted"/>
<protein>
    <submittedName>
        <fullName evidence="2">Dennd5b protein</fullName>
    </submittedName>
</protein>
<sequence>MMQHIPDGGVLCLVSKIPFFDFSFTLLEVFRENLQQAPAILERLNRAGMERLARGVDVSDLLKSQTSPCILGLSAMSQQMPRQLLSPGCEWSHFRNLNQPQTCTPLAHTFGRWTIWWGLLTLLMRWGDKLLEVVLKLLPCVLLEQQVLLVGDAQRACVVALLLRGLLWPFRWQHPFICAPLPPEALRELPLLEATMPLIMAFGEMPMLSHFWGYDTVYQLPPSIIAGVLRNEWVYISDKLETVGGLPGNSIKLPAFVQMALRNEIKEARRSFRQSATKLQALLEIVPK</sequence>
<reference evidence="2" key="1">
    <citation type="submission" date="2021-02" db="EMBL/GenBank/DDBJ databases">
        <authorList>
            <person name="Dougan E. K."/>
            <person name="Rhodes N."/>
            <person name="Thang M."/>
            <person name="Chan C."/>
        </authorList>
    </citation>
    <scope>NUCLEOTIDE SEQUENCE</scope>
</reference>
<keyword evidence="3" id="KW-1185">Reference proteome</keyword>
<dbReference type="OrthoDB" id="426813at2759"/>
<feature type="domain" description="cDENN" evidence="1">
    <location>
        <begin position="132"/>
        <end position="200"/>
    </location>
</feature>
<dbReference type="InterPro" id="IPR001194">
    <property type="entry name" value="cDENN_dom"/>
</dbReference>
<name>A0A812WY53_SYMPI</name>
<dbReference type="Pfam" id="PF02141">
    <property type="entry name" value="DENN"/>
    <property type="match status" value="1"/>
</dbReference>
<organism evidence="2 3">
    <name type="scientific">Symbiodinium pilosum</name>
    <name type="common">Dinoflagellate</name>
    <dbReference type="NCBI Taxonomy" id="2952"/>
    <lineage>
        <taxon>Eukaryota</taxon>
        <taxon>Sar</taxon>
        <taxon>Alveolata</taxon>
        <taxon>Dinophyceae</taxon>
        <taxon>Suessiales</taxon>
        <taxon>Symbiodiniaceae</taxon>
        <taxon>Symbiodinium</taxon>
    </lineage>
</organism>